<dbReference type="Pfam" id="PF19352">
    <property type="entry name" value="TetR_C_38"/>
    <property type="match status" value="1"/>
</dbReference>
<keyword evidence="1" id="KW-0805">Transcription regulation</keyword>
<accession>A0A2S8B611</accession>
<evidence type="ECO:0000256" key="4">
    <source>
        <dbReference type="PROSITE-ProRule" id="PRU00335"/>
    </source>
</evidence>
<dbReference type="Proteomes" id="UP000238954">
    <property type="component" value="Chromosome"/>
</dbReference>
<organism evidence="7 8">
    <name type="scientific">Sphingopyxis lindanitolerans</name>
    <dbReference type="NCBI Taxonomy" id="2054227"/>
    <lineage>
        <taxon>Bacteria</taxon>
        <taxon>Pseudomonadati</taxon>
        <taxon>Pseudomonadota</taxon>
        <taxon>Alphaproteobacteria</taxon>
        <taxon>Sphingomonadales</taxon>
        <taxon>Sphingomonadaceae</taxon>
        <taxon>Sphingopyxis</taxon>
    </lineage>
</organism>
<dbReference type="InterPro" id="IPR009057">
    <property type="entry name" value="Homeodomain-like_sf"/>
</dbReference>
<reference evidence="8" key="1">
    <citation type="submission" date="2017-11" db="EMBL/GenBank/DDBJ databases">
        <title>The complete genome sequence of Sphingopyxis pomeranensis sp. nov. strain WS5A3p.</title>
        <authorList>
            <person name="Kaminski M.A."/>
        </authorList>
    </citation>
    <scope>NUCLEOTIDE SEQUENCE [LARGE SCALE GENOMIC DNA]</scope>
    <source>
        <strain evidence="8">WS5A3p</strain>
    </source>
</reference>
<comment type="caution">
    <text evidence="7">The sequence shown here is derived from an EMBL/GenBank/DDBJ whole genome shotgun (WGS) entry which is preliminary data.</text>
</comment>
<keyword evidence="3" id="KW-0804">Transcription</keyword>
<evidence type="ECO:0000256" key="2">
    <source>
        <dbReference type="ARBA" id="ARBA00023125"/>
    </source>
</evidence>
<name>A0A2S8B611_9SPHN</name>
<feature type="DNA-binding region" description="H-T-H motif" evidence="4">
    <location>
        <begin position="62"/>
        <end position="81"/>
    </location>
</feature>
<dbReference type="SUPFAM" id="SSF46689">
    <property type="entry name" value="Homeodomain-like"/>
    <property type="match status" value="1"/>
</dbReference>
<dbReference type="Gene3D" id="1.10.10.60">
    <property type="entry name" value="Homeodomain-like"/>
    <property type="match status" value="1"/>
</dbReference>
<evidence type="ECO:0000313" key="7">
    <source>
        <dbReference type="EMBL" id="PQM27756.1"/>
    </source>
</evidence>
<dbReference type="InterPro" id="IPR011075">
    <property type="entry name" value="TetR_C"/>
</dbReference>
<dbReference type="PANTHER" id="PTHR30055">
    <property type="entry name" value="HTH-TYPE TRANSCRIPTIONAL REGULATOR RUTR"/>
    <property type="match status" value="1"/>
</dbReference>
<evidence type="ECO:0000256" key="5">
    <source>
        <dbReference type="SAM" id="MobiDB-lite"/>
    </source>
</evidence>
<keyword evidence="2 4" id="KW-0238">DNA-binding</keyword>
<dbReference type="GO" id="GO:0000976">
    <property type="term" value="F:transcription cis-regulatory region binding"/>
    <property type="evidence" value="ECO:0007669"/>
    <property type="project" value="TreeGrafter"/>
</dbReference>
<dbReference type="PANTHER" id="PTHR30055:SF234">
    <property type="entry name" value="HTH-TYPE TRANSCRIPTIONAL REGULATOR BETI"/>
    <property type="match status" value="1"/>
</dbReference>
<evidence type="ECO:0000259" key="6">
    <source>
        <dbReference type="PROSITE" id="PS50977"/>
    </source>
</evidence>
<feature type="region of interest" description="Disordered" evidence="5">
    <location>
        <begin position="1"/>
        <end position="24"/>
    </location>
</feature>
<evidence type="ECO:0000256" key="3">
    <source>
        <dbReference type="ARBA" id="ARBA00023163"/>
    </source>
</evidence>
<feature type="domain" description="HTH tetR-type" evidence="6">
    <location>
        <begin position="39"/>
        <end position="99"/>
    </location>
</feature>
<evidence type="ECO:0000256" key="1">
    <source>
        <dbReference type="ARBA" id="ARBA00023015"/>
    </source>
</evidence>
<dbReference type="InterPro" id="IPR001647">
    <property type="entry name" value="HTH_TetR"/>
</dbReference>
<dbReference type="AlphaFoldDB" id="A0A2S8B611"/>
<dbReference type="Pfam" id="PF00440">
    <property type="entry name" value="TetR_N"/>
    <property type="match status" value="1"/>
</dbReference>
<dbReference type="InterPro" id="IPR050109">
    <property type="entry name" value="HTH-type_TetR-like_transc_reg"/>
</dbReference>
<dbReference type="Gene3D" id="1.10.357.10">
    <property type="entry name" value="Tetracycline Repressor, domain 2"/>
    <property type="match status" value="1"/>
</dbReference>
<dbReference type="PROSITE" id="PS50977">
    <property type="entry name" value="HTH_TETR_2"/>
    <property type="match status" value="1"/>
</dbReference>
<keyword evidence="8" id="KW-1185">Reference proteome</keyword>
<dbReference type="SUPFAM" id="SSF48498">
    <property type="entry name" value="Tetracyclin repressor-like, C-terminal domain"/>
    <property type="match status" value="1"/>
</dbReference>
<proteinExistence type="predicted"/>
<sequence>MTDQRASPTIADHRSRQGARAGGRRLINQQGQAMGRKGLATRAKLVAACAALLAHHGLRDLKVADIAKEARTSPATFYLYFNDVTEAVLAAVGELSPATPAILALIDVDWGRSDPLPRAREVAAAYAAYWADHAALFHVRNLAADEGDERFRHAREKAVRPVLAILAAKSADAVKRGWVPAHIDAHAAAGTILAMLERVSAVIRTPAARHIEADAMIDAAAWLIACTVAPVRQAV</sequence>
<dbReference type="GO" id="GO:0003700">
    <property type="term" value="F:DNA-binding transcription factor activity"/>
    <property type="evidence" value="ECO:0007669"/>
    <property type="project" value="TreeGrafter"/>
</dbReference>
<dbReference type="InterPro" id="IPR036271">
    <property type="entry name" value="Tet_transcr_reg_TetR-rel_C_sf"/>
</dbReference>
<protein>
    <recommendedName>
        <fullName evidence="6">HTH tetR-type domain-containing protein</fullName>
    </recommendedName>
</protein>
<evidence type="ECO:0000313" key="8">
    <source>
        <dbReference type="Proteomes" id="UP000238954"/>
    </source>
</evidence>
<dbReference type="EMBL" id="PHFW01000002">
    <property type="protein sequence ID" value="PQM27756.1"/>
    <property type="molecule type" value="Genomic_DNA"/>
</dbReference>
<gene>
    <name evidence="7" type="ORF">CVO77_04105</name>
</gene>